<gene>
    <name evidence="1" type="primary">GIMAP2</name>
</gene>
<dbReference type="Bgee" id="ENSGGOG00000022230">
    <property type="expression patterns" value="Expressed in liver and 5 other cell types or tissues"/>
</dbReference>
<keyword evidence="2" id="KW-1185">Reference proteome</keyword>
<reference evidence="1 2" key="2">
    <citation type="journal article" date="2012" name="Nature">
        <title>Insights into hominid evolution from the gorilla genome sequence.</title>
        <authorList>
            <person name="Scally A."/>
            <person name="Dutheil J.Y."/>
            <person name="Hillier L.W."/>
            <person name="Jordan G.E."/>
            <person name="Goodhead I."/>
            <person name="Herrero J."/>
            <person name="Hobolth A."/>
            <person name="Lappalainen T."/>
            <person name="Mailund T."/>
            <person name="Marques-Bonet T."/>
            <person name="McCarthy S."/>
            <person name="Montgomery S.H."/>
            <person name="Schwalie P.C."/>
            <person name="Tang Y.A."/>
            <person name="Ward M.C."/>
            <person name="Xue Y."/>
            <person name="Yngvadottir B."/>
            <person name="Alkan C."/>
            <person name="Andersen L.N."/>
            <person name="Ayub Q."/>
            <person name="Ball E.V."/>
            <person name="Beal K."/>
            <person name="Bradley B.J."/>
            <person name="Chen Y."/>
            <person name="Clee C.M."/>
            <person name="Fitzgerald S."/>
            <person name="Graves T.A."/>
            <person name="Gu Y."/>
            <person name="Heath P."/>
            <person name="Heger A."/>
            <person name="Karakoc E."/>
            <person name="Kolb-Kokocinski A."/>
            <person name="Laird G.K."/>
            <person name="Lunter G."/>
            <person name="Meader S."/>
            <person name="Mort M."/>
            <person name="Mullikin J.C."/>
            <person name="Munch K."/>
            <person name="O'Connor T.D."/>
            <person name="Phillips A.D."/>
            <person name="Prado-Martinez J."/>
            <person name="Rogers A.S."/>
            <person name="Sajjadian S."/>
            <person name="Schmidt D."/>
            <person name="Shaw K."/>
            <person name="Simpson J.T."/>
            <person name="Stenson P.D."/>
            <person name="Turner D.J."/>
            <person name="Vigilant L."/>
            <person name="Vilella A.J."/>
            <person name="Whitener W."/>
            <person name="Zhu B."/>
            <person name="Cooper D.N."/>
            <person name="de Jong P."/>
            <person name="Dermitzakis E.T."/>
            <person name="Eichler E.E."/>
            <person name="Flicek P."/>
            <person name="Goldman N."/>
            <person name="Mundy N.I."/>
            <person name="Ning Z."/>
            <person name="Odom D.T."/>
            <person name="Ponting C.P."/>
            <person name="Quail M.A."/>
            <person name="Ryder O.A."/>
            <person name="Searle S.M."/>
            <person name="Warren W.C."/>
            <person name="Wilson R.K."/>
            <person name="Schierup M.H."/>
            <person name="Rogers J."/>
            <person name="Tyler-Smith C."/>
            <person name="Durbin R."/>
        </authorList>
    </citation>
    <scope>NUCLEOTIDE SEQUENCE [LARGE SCALE GENOMIC DNA]</scope>
</reference>
<accession>A0A2I2YPI7</accession>
<dbReference type="Ensembl" id="ENSGGOT00000055319.1">
    <property type="protein sequence ID" value="ENSGGOP00000036866.1"/>
    <property type="gene ID" value="ENSGGOG00000022230.2"/>
</dbReference>
<dbReference type="AlphaFoldDB" id="A0A2I2YPI7"/>
<protein>
    <submittedName>
        <fullName evidence="1">GTPase, IMAP family member 2</fullName>
    </submittedName>
</protein>
<reference evidence="2" key="1">
    <citation type="submission" date="2011-05" db="EMBL/GenBank/DDBJ databases">
        <title>Insights into the evolution of the great apes provided by the gorilla genome.</title>
        <authorList>
            <person name="Scally A."/>
        </authorList>
    </citation>
    <scope>NUCLEOTIDE SEQUENCE [LARGE SCALE GENOMIC DNA]</scope>
</reference>
<dbReference type="EMBL" id="CABD030055954">
    <property type="status" value="NOT_ANNOTATED_CDS"/>
    <property type="molecule type" value="Genomic_DNA"/>
</dbReference>
<reference evidence="1" key="4">
    <citation type="submission" date="2025-09" db="UniProtKB">
        <authorList>
            <consortium name="Ensembl"/>
        </authorList>
    </citation>
    <scope>IDENTIFICATION</scope>
</reference>
<dbReference type="GeneTree" id="ENSGT00940000163457"/>
<name>A0A2I2YPI7_GORGO</name>
<organism evidence="1 2">
    <name type="scientific">Gorilla gorilla gorilla</name>
    <name type="common">Western lowland gorilla</name>
    <dbReference type="NCBI Taxonomy" id="9595"/>
    <lineage>
        <taxon>Eukaryota</taxon>
        <taxon>Metazoa</taxon>
        <taxon>Chordata</taxon>
        <taxon>Craniata</taxon>
        <taxon>Vertebrata</taxon>
        <taxon>Euteleostomi</taxon>
        <taxon>Mammalia</taxon>
        <taxon>Eutheria</taxon>
        <taxon>Euarchontoglires</taxon>
        <taxon>Primates</taxon>
        <taxon>Haplorrhini</taxon>
        <taxon>Catarrhini</taxon>
        <taxon>Hominidae</taxon>
        <taxon>Gorilla</taxon>
    </lineage>
</organism>
<reference evidence="1" key="3">
    <citation type="submission" date="2025-08" db="UniProtKB">
        <authorList>
            <consortium name="Ensembl"/>
        </authorList>
    </citation>
    <scope>IDENTIFICATION</scope>
</reference>
<evidence type="ECO:0000313" key="1">
    <source>
        <dbReference type="Ensembl" id="ENSGGOP00000036866.1"/>
    </source>
</evidence>
<dbReference type="Proteomes" id="UP000001519">
    <property type="component" value="Chromosome 7"/>
</dbReference>
<evidence type="ECO:0000313" key="2">
    <source>
        <dbReference type="Proteomes" id="UP000001519"/>
    </source>
</evidence>
<proteinExistence type="predicted"/>
<dbReference type="EMBL" id="CABD030055953">
    <property type="status" value="NOT_ANNOTATED_CDS"/>
    <property type="molecule type" value="Genomic_DNA"/>
</dbReference>
<sequence>QNEHSHWGERKVKGAIWPHLSKLQCSVSGAAWLLFSEYRNV</sequence>